<organism evidence="5 6">
    <name type="scientific">Salinisphaera aquimarina</name>
    <dbReference type="NCBI Taxonomy" id="2094031"/>
    <lineage>
        <taxon>Bacteria</taxon>
        <taxon>Pseudomonadati</taxon>
        <taxon>Pseudomonadota</taxon>
        <taxon>Gammaproteobacteria</taxon>
        <taxon>Salinisphaerales</taxon>
        <taxon>Salinisphaeraceae</taxon>
        <taxon>Salinisphaera</taxon>
    </lineage>
</organism>
<keyword evidence="2 5" id="KW-0808">Transferase</keyword>
<gene>
    <name evidence="5" type="ORF">ACFOSU_04880</name>
</gene>
<evidence type="ECO:0000256" key="1">
    <source>
        <dbReference type="ARBA" id="ARBA00022676"/>
    </source>
</evidence>
<dbReference type="SUPFAM" id="SSF53756">
    <property type="entry name" value="UDP-Glycosyltransferase/glycogen phosphorylase"/>
    <property type="match status" value="1"/>
</dbReference>
<dbReference type="PANTHER" id="PTHR12526">
    <property type="entry name" value="GLYCOSYLTRANSFERASE"/>
    <property type="match status" value="1"/>
</dbReference>
<accession>A0ABV7EMY4</accession>
<dbReference type="Pfam" id="PF13579">
    <property type="entry name" value="Glyco_trans_4_4"/>
    <property type="match status" value="1"/>
</dbReference>
<dbReference type="EMBL" id="JBHRSS010000003">
    <property type="protein sequence ID" value="MFC3103221.1"/>
    <property type="molecule type" value="Genomic_DNA"/>
</dbReference>
<sequence>MKDGSRILLVLETSGGGSGRHVLDLARECSRLGHDVHVAFSPRRMEPWFYEQLCALESVSRLCVDMRRAPHPSDIPATWRLRQYLRRAGPFDVIHGHSSKGGALARLAALGCGGLRLYTPHALRTLDPLLSPLARRLYATLEYALCPLAHGIIHVSEEEYRHALELGLPRRKLFVVANGLSLPRQTETRAQLRARLGLAQDEFCIGFVGRLVAQKAPERIIEAFAALHQRYPIARLVLLGDGPLAPQMRSLADRLGILQAIVWLPRGNGFKHMPAFDVFAMPSLYEAFPYVLIEATAAGLPIVATPVGGTRALVAEGQNGLIVSHDAADELTAALATLLEQPDLCRRMGDASRQLAAAFTVETMTRTTLAVYGELATGRARR</sequence>
<dbReference type="RefSeq" id="WP_380687043.1">
    <property type="nucleotide sequence ID" value="NZ_JBHRSS010000003.1"/>
</dbReference>
<evidence type="ECO:0000259" key="4">
    <source>
        <dbReference type="Pfam" id="PF13579"/>
    </source>
</evidence>
<dbReference type="Pfam" id="PF00534">
    <property type="entry name" value="Glycos_transf_1"/>
    <property type="match status" value="1"/>
</dbReference>
<dbReference type="EC" id="2.4.-.-" evidence="5"/>
<dbReference type="InterPro" id="IPR028098">
    <property type="entry name" value="Glyco_trans_4-like_N"/>
</dbReference>
<dbReference type="InterPro" id="IPR001296">
    <property type="entry name" value="Glyco_trans_1"/>
</dbReference>
<evidence type="ECO:0000313" key="6">
    <source>
        <dbReference type="Proteomes" id="UP001595462"/>
    </source>
</evidence>
<comment type="caution">
    <text evidence="5">The sequence shown here is derived from an EMBL/GenBank/DDBJ whole genome shotgun (WGS) entry which is preliminary data.</text>
</comment>
<feature type="domain" description="Glycosyltransferase subfamily 4-like N-terminal" evidence="4">
    <location>
        <begin position="16"/>
        <end position="179"/>
    </location>
</feature>
<evidence type="ECO:0000256" key="2">
    <source>
        <dbReference type="ARBA" id="ARBA00022679"/>
    </source>
</evidence>
<evidence type="ECO:0000313" key="5">
    <source>
        <dbReference type="EMBL" id="MFC3103221.1"/>
    </source>
</evidence>
<protein>
    <submittedName>
        <fullName evidence="5">Glycosyltransferase</fullName>
        <ecNumber evidence="5">2.4.-.-</ecNumber>
    </submittedName>
</protein>
<evidence type="ECO:0000259" key="3">
    <source>
        <dbReference type="Pfam" id="PF00534"/>
    </source>
</evidence>
<dbReference type="PANTHER" id="PTHR12526:SF510">
    <property type="entry name" value="D-INOSITOL 3-PHOSPHATE GLYCOSYLTRANSFERASE"/>
    <property type="match status" value="1"/>
</dbReference>
<keyword evidence="6" id="KW-1185">Reference proteome</keyword>
<dbReference type="Gene3D" id="3.40.50.2000">
    <property type="entry name" value="Glycogen Phosphorylase B"/>
    <property type="match status" value="2"/>
</dbReference>
<reference evidence="6" key="1">
    <citation type="journal article" date="2019" name="Int. J. Syst. Evol. Microbiol.">
        <title>The Global Catalogue of Microorganisms (GCM) 10K type strain sequencing project: providing services to taxonomists for standard genome sequencing and annotation.</title>
        <authorList>
            <consortium name="The Broad Institute Genomics Platform"/>
            <consortium name="The Broad Institute Genome Sequencing Center for Infectious Disease"/>
            <person name="Wu L."/>
            <person name="Ma J."/>
        </authorList>
    </citation>
    <scope>NUCLEOTIDE SEQUENCE [LARGE SCALE GENOMIC DNA]</scope>
    <source>
        <strain evidence="6">KCTC 52640</strain>
    </source>
</reference>
<dbReference type="Proteomes" id="UP001595462">
    <property type="component" value="Unassembled WGS sequence"/>
</dbReference>
<dbReference type="GO" id="GO:0016757">
    <property type="term" value="F:glycosyltransferase activity"/>
    <property type="evidence" value="ECO:0007669"/>
    <property type="project" value="UniProtKB-KW"/>
</dbReference>
<name>A0ABV7EMY4_9GAMM</name>
<proteinExistence type="predicted"/>
<keyword evidence="1 5" id="KW-0328">Glycosyltransferase</keyword>
<feature type="domain" description="Glycosyl transferase family 1" evidence="3">
    <location>
        <begin position="190"/>
        <end position="354"/>
    </location>
</feature>